<protein>
    <submittedName>
        <fullName evidence="8">MFS transporter</fullName>
    </submittedName>
</protein>
<dbReference type="PRINTS" id="PR01036">
    <property type="entry name" value="TCRTETB"/>
</dbReference>
<feature type="transmembrane region" description="Helical" evidence="6">
    <location>
        <begin position="400"/>
        <end position="418"/>
    </location>
</feature>
<dbReference type="PROSITE" id="PS50850">
    <property type="entry name" value="MFS"/>
    <property type="match status" value="1"/>
</dbReference>
<keyword evidence="3 6" id="KW-0812">Transmembrane</keyword>
<dbReference type="Gene3D" id="1.20.1720.10">
    <property type="entry name" value="Multidrug resistance protein D"/>
    <property type="match status" value="1"/>
</dbReference>
<proteinExistence type="predicted"/>
<feature type="transmembrane region" description="Helical" evidence="6">
    <location>
        <begin position="75"/>
        <end position="98"/>
    </location>
</feature>
<feature type="transmembrane region" description="Helical" evidence="6">
    <location>
        <begin position="7"/>
        <end position="31"/>
    </location>
</feature>
<evidence type="ECO:0000259" key="7">
    <source>
        <dbReference type="PROSITE" id="PS50850"/>
    </source>
</evidence>
<dbReference type="SUPFAM" id="SSF103473">
    <property type="entry name" value="MFS general substrate transporter"/>
    <property type="match status" value="1"/>
</dbReference>
<dbReference type="CDD" id="cd17321">
    <property type="entry name" value="MFS_MMR_MDR_like"/>
    <property type="match status" value="1"/>
</dbReference>
<evidence type="ECO:0000313" key="8">
    <source>
        <dbReference type="EMBL" id="OZI76394.1"/>
    </source>
</evidence>
<evidence type="ECO:0000256" key="5">
    <source>
        <dbReference type="ARBA" id="ARBA00023136"/>
    </source>
</evidence>
<evidence type="ECO:0000256" key="6">
    <source>
        <dbReference type="SAM" id="Phobius"/>
    </source>
</evidence>
<comment type="subcellular location">
    <subcellularLocation>
        <location evidence="1">Membrane</location>
        <topology evidence="1">Multi-pass membrane protein</topology>
    </subcellularLocation>
</comment>
<dbReference type="GO" id="GO:0016020">
    <property type="term" value="C:membrane"/>
    <property type="evidence" value="ECO:0007669"/>
    <property type="project" value="UniProtKB-SubCell"/>
</dbReference>
<dbReference type="PANTHER" id="PTHR42718:SF9">
    <property type="entry name" value="MAJOR FACILITATOR SUPERFAMILY MULTIDRUG TRANSPORTER MFSC"/>
    <property type="match status" value="1"/>
</dbReference>
<evidence type="ECO:0000256" key="3">
    <source>
        <dbReference type="ARBA" id="ARBA00022692"/>
    </source>
</evidence>
<dbReference type="Gene3D" id="1.20.1250.20">
    <property type="entry name" value="MFS general substrate transporter like domains"/>
    <property type="match status" value="1"/>
</dbReference>
<evidence type="ECO:0000256" key="1">
    <source>
        <dbReference type="ARBA" id="ARBA00004141"/>
    </source>
</evidence>
<dbReference type="EMBL" id="NEVT01000006">
    <property type="protein sequence ID" value="OZI76394.1"/>
    <property type="molecule type" value="Genomic_DNA"/>
</dbReference>
<feature type="transmembrane region" description="Helical" evidence="6">
    <location>
        <begin position="355"/>
        <end position="379"/>
    </location>
</feature>
<dbReference type="AlphaFoldDB" id="A0A261VQK6"/>
<dbReference type="Pfam" id="PF07690">
    <property type="entry name" value="MFS_1"/>
    <property type="match status" value="1"/>
</dbReference>
<keyword evidence="9" id="KW-1185">Reference proteome</keyword>
<organism evidence="8 9">
    <name type="scientific">Bordetella genomosp. 2</name>
    <dbReference type="NCBI Taxonomy" id="1983456"/>
    <lineage>
        <taxon>Bacteria</taxon>
        <taxon>Pseudomonadati</taxon>
        <taxon>Pseudomonadota</taxon>
        <taxon>Betaproteobacteria</taxon>
        <taxon>Burkholderiales</taxon>
        <taxon>Alcaligenaceae</taxon>
        <taxon>Bordetella</taxon>
    </lineage>
</organism>
<dbReference type="RefSeq" id="WP_094807062.1">
    <property type="nucleotide sequence ID" value="NZ_NEVT01000006.1"/>
</dbReference>
<feature type="transmembrane region" description="Helical" evidence="6">
    <location>
        <begin position="300"/>
        <end position="317"/>
    </location>
</feature>
<name>A0A261VQK6_9BORD</name>
<feature type="transmembrane region" description="Helical" evidence="6">
    <location>
        <begin position="329"/>
        <end position="349"/>
    </location>
</feature>
<comment type="caution">
    <text evidence="8">The sequence shown here is derived from an EMBL/GenBank/DDBJ whole genome shotgun (WGS) entry which is preliminary data.</text>
</comment>
<feature type="transmembrane region" description="Helical" evidence="6">
    <location>
        <begin position="134"/>
        <end position="156"/>
    </location>
</feature>
<feature type="transmembrane region" description="Helical" evidence="6">
    <location>
        <begin position="104"/>
        <end position="122"/>
    </location>
</feature>
<feature type="transmembrane region" description="Helical" evidence="6">
    <location>
        <begin position="462"/>
        <end position="482"/>
    </location>
</feature>
<reference evidence="9" key="1">
    <citation type="submission" date="2017-05" db="EMBL/GenBank/DDBJ databases">
        <title>Complete and WGS of Bordetella genogroups.</title>
        <authorList>
            <person name="Spilker T."/>
            <person name="Lipuma J."/>
        </authorList>
    </citation>
    <scope>NUCLEOTIDE SEQUENCE [LARGE SCALE GENOMIC DNA]</scope>
    <source>
        <strain evidence="9">AU8256</strain>
    </source>
</reference>
<evidence type="ECO:0000256" key="4">
    <source>
        <dbReference type="ARBA" id="ARBA00022989"/>
    </source>
</evidence>
<dbReference type="InterPro" id="IPR011701">
    <property type="entry name" value="MFS"/>
</dbReference>
<dbReference type="InterPro" id="IPR036259">
    <property type="entry name" value="MFS_trans_sf"/>
</dbReference>
<keyword evidence="4 6" id="KW-1133">Transmembrane helix</keyword>
<feature type="domain" description="Major facilitator superfamily (MFS) profile" evidence="7">
    <location>
        <begin position="9"/>
        <end position="488"/>
    </location>
</feature>
<feature type="transmembrane region" description="Helical" evidence="6">
    <location>
        <begin position="162"/>
        <end position="182"/>
    </location>
</feature>
<sequence length="495" mass="50413">MLPARQLALVAAVCLGTFITVLDISIVNVALPTLQAALDTDIAGLQWVVDAYALCLSAFMLSAGPLGDRYGRRRAWLGGVALFMLGSALCAAATGLPLLLAGRAVQGVAGALLIPGALSILTQAFTEPARRAHVIGAWSSFTAISLIVGPMLGGVLVDHAGWQSIFLINLPVGALAVGLGLWAIPESAHPDHAAFDPAGQALSIGWLGALTYGLIAAGEHGWRHAGTQWALALAAVGLAAFIAVERRAARPVLPLALFRHSGFAVNNCASFVLGFSGYSSLFFFSLFLQQVQGLSPIATGWQLAPQFVAMGAMAVLFGRLSARIALARLMIAGYALMGAAMLAMASFTAATGAGLVSTLMTLLGIGMGLAVPATSMAVMGSVARERSGMASATMNALRQTGMAVGIALLGTLMSAQAVEALARRLAGAGAADALAVARAAITQHTVPAALRGAYAEAMASGFQAAMIAAGGAALLAAALLAAERFRRPVAHRELA</sequence>
<feature type="transmembrane region" description="Helical" evidence="6">
    <location>
        <begin position="194"/>
        <end position="215"/>
    </location>
</feature>
<dbReference type="Proteomes" id="UP000215633">
    <property type="component" value="Unassembled WGS sequence"/>
</dbReference>
<dbReference type="InterPro" id="IPR020846">
    <property type="entry name" value="MFS_dom"/>
</dbReference>
<accession>A0A261VQK6</accession>
<feature type="transmembrane region" description="Helical" evidence="6">
    <location>
        <begin position="227"/>
        <end position="244"/>
    </location>
</feature>
<feature type="transmembrane region" description="Helical" evidence="6">
    <location>
        <begin position="43"/>
        <end position="63"/>
    </location>
</feature>
<evidence type="ECO:0000256" key="2">
    <source>
        <dbReference type="ARBA" id="ARBA00022448"/>
    </source>
</evidence>
<evidence type="ECO:0000313" key="9">
    <source>
        <dbReference type="Proteomes" id="UP000215633"/>
    </source>
</evidence>
<keyword evidence="5 6" id="KW-0472">Membrane</keyword>
<gene>
    <name evidence="8" type="ORF">CAL24_14745</name>
</gene>
<dbReference type="GO" id="GO:0022857">
    <property type="term" value="F:transmembrane transporter activity"/>
    <property type="evidence" value="ECO:0007669"/>
    <property type="project" value="InterPro"/>
</dbReference>
<feature type="transmembrane region" description="Helical" evidence="6">
    <location>
        <begin position="264"/>
        <end position="288"/>
    </location>
</feature>
<keyword evidence="2" id="KW-0813">Transport</keyword>
<dbReference type="PANTHER" id="PTHR42718">
    <property type="entry name" value="MAJOR FACILITATOR SUPERFAMILY MULTIDRUG TRANSPORTER MFSC"/>
    <property type="match status" value="1"/>
</dbReference>